<feature type="compositionally biased region" description="Acidic residues" evidence="34">
    <location>
        <begin position="1398"/>
        <end position="1417"/>
    </location>
</feature>
<dbReference type="PROSITE" id="PS51363">
    <property type="entry name" value="W2"/>
    <property type="match status" value="1"/>
</dbReference>
<evidence type="ECO:0000256" key="11">
    <source>
        <dbReference type="ARBA" id="ARBA00022679"/>
    </source>
</evidence>
<dbReference type="InterPro" id="IPR016024">
    <property type="entry name" value="ARM-type_fold"/>
</dbReference>
<feature type="compositionally biased region" description="Polar residues" evidence="34">
    <location>
        <begin position="571"/>
        <end position="580"/>
    </location>
</feature>
<dbReference type="Pfam" id="PF02020">
    <property type="entry name" value="W2"/>
    <property type="match status" value="1"/>
</dbReference>
<keyword evidence="14 33" id="KW-0863">Zinc-finger</keyword>
<evidence type="ECO:0000256" key="23">
    <source>
        <dbReference type="ARBA" id="ARBA00023242"/>
    </source>
</evidence>
<dbReference type="PROSITE" id="PS00518">
    <property type="entry name" value="ZF_RING_1"/>
    <property type="match status" value="1"/>
</dbReference>
<evidence type="ECO:0000256" key="9">
    <source>
        <dbReference type="ARBA" id="ARBA00022540"/>
    </source>
</evidence>
<dbReference type="GO" id="GO:0005634">
    <property type="term" value="C:nucleus"/>
    <property type="evidence" value="ECO:0007669"/>
    <property type="project" value="UniProtKB-SubCell"/>
</dbReference>
<dbReference type="GO" id="GO:0061630">
    <property type="term" value="F:ubiquitin protein ligase activity"/>
    <property type="evidence" value="ECO:0007669"/>
    <property type="project" value="UniProtKB-EC"/>
</dbReference>
<dbReference type="CDD" id="cd16625">
    <property type="entry name" value="RING-HC_RBR_HEL2-like"/>
    <property type="match status" value="1"/>
</dbReference>
<protein>
    <recommendedName>
        <fullName evidence="7">Mannose-1-phosphate guanyltransferase</fullName>
        <ecNumber evidence="6">2.3.2.31</ecNumber>
    </recommendedName>
    <alternativeName>
        <fullName evidence="25">GDP-mannose pyrophosphorylase</fullName>
    </alternativeName>
    <alternativeName>
        <fullName evidence="24">GTP-mannose-1-phosphate guanylyltransferase</fullName>
    </alternativeName>
    <alternativeName>
        <fullName evidence="31">Transcription factor SKN7</fullName>
    </alternativeName>
    <alternativeName>
        <fullName evidence="26">Translation initiation factor eIF2B subunit epsilon</fullName>
    </alternativeName>
    <alternativeName>
        <fullName evidence="27">eIF2B GDP-GTP exchange factor subunit epsilon</fullName>
    </alternativeName>
</protein>
<evidence type="ECO:0000256" key="8">
    <source>
        <dbReference type="ARBA" id="ARBA00022490"/>
    </source>
</evidence>
<evidence type="ECO:0000256" key="30">
    <source>
        <dbReference type="ARBA" id="ARBA00061465"/>
    </source>
</evidence>
<dbReference type="Pfam" id="PF00097">
    <property type="entry name" value="zf-C3HC4"/>
    <property type="match status" value="1"/>
</dbReference>
<dbReference type="InterPro" id="IPR036388">
    <property type="entry name" value="WH-like_DNA-bd_sf"/>
</dbReference>
<dbReference type="InterPro" id="IPR017907">
    <property type="entry name" value="Znf_RING_CS"/>
</dbReference>
<comment type="function">
    <text evidence="29">Transcription factor that is part of a SLN1-YPD1-SKN7 two-component regulatory system, which controls gene expression in response to changes in the osmolarity of the extracellular environment. Under low osmotic conditions, phosphorylated and activated by the phosphorelay intermediate protein YPD1. Also activated in response to oxidative stress, independent on the two-component regulatory system. Regulates heat shock genes in response to oxidative stress and genes involved in cell wall integrity in response to osmotic changes.</text>
</comment>
<evidence type="ECO:0000256" key="15">
    <source>
        <dbReference type="ARBA" id="ARBA00022786"/>
    </source>
</evidence>
<evidence type="ECO:0000256" key="22">
    <source>
        <dbReference type="ARBA" id="ARBA00023163"/>
    </source>
</evidence>
<dbReference type="FunFam" id="3.40.50.2300:FF:000212">
    <property type="entry name" value="Stress response regulator/HFS transcription factor"/>
    <property type="match status" value="1"/>
</dbReference>
<evidence type="ECO:0000256" key="31">
    <source>
        <dbReference type="ARBA" id="ARBA00070291"/>
    </source>
</evidence>
<evidence type="ECO:0000256" key="29">
    <source>
        <dbReference type="ARBA" id="ARBA00057149"/>
    </source>
</evidence>
<dbReference type="CDD" id="cd11558">
    <property type="entry name" value="W2_eIF2B_epsilon"/>
    <property type="match status" value="1"/>
</dbReference>
<dbReference type="SUPFAM" id="SSF48371">
    <property type="entry name" value="ARM repeat"/>
    <property type="match status" value="1"/>
</dbReference>
<dbReference type="GO" id="GO:0003743">
    <property type="term" value="F:translation initiation factor activity"/>
    <property type="evidence" value="ECO:0007669"/>
    <property type="project" value="UniProtKB-KW"/>
</dbReference>
<feature type="region of interest" description="Disordered" evidence="34">
    <location>
        <begin position="266"/>
        <end position="297"/>
    </location>
</feature>
<dbReference type="InterPro" id="IPR035543">
    <property type="entry name" value="eIF-2B_epsilon_N"/>
</dbReference>
<dbReference type="FunFam" id="1.20.120.1750:FF:000002">
    <property type="entry name" value="RBR-type E3 ubiquitin transferase"/>
    <property type="match status" value="1"/>
</dbReference>
<reference evidence="38" key="1">
    <citation type="submission" date="2019-04" db="EMBL/GenBank/DDBJ databases">
        <title>Sequencing of skin fungus with MAO and IRED activity.</title>
        <authorList>
            <person name="Marsaioli A.J."/>
            <person name="Bonatto J.M.C."/>
            <person name="Reis Junior O."/>
        </authorList>
    </citation>
    <scope>NUCLEOTIDE SEQUENCE</scope>
    <source>
        <strain evidence="38">30M1</strain>
    </source>
</reference>
<keyword evidence="22" id="KW-0804">Transcription</keyword>
<evidence type="ECO:0000256" key="26">
    <source>
        <dbReference type="ARBA" id="ARBA00044144"/>
    </source>
</evidence>
<feature type="domain" description="RING-type" evidence="35">
    <location>
        <begin position="1521"/>
        <end position="1567"/>
    </location>
</feature>
<dbReference type="Pfam" id="PF00447">
    <property type="entry name" value="HSF_DNA-bind"/>
    <property type="match status" value="1"/>
</dbReference>
<dbReference type="PRINTS" id="PR00056">
    <property type="entry name" value="HSFDOMAIN"/>
</dbReference>
<keyword evidence="9" id="KW-0396">Initiation factor</keyword>
<evidence type="ECO:0000256" key="10">
    <source>
        <dbReference type="ARBA" id="ARBA00022553"/>
    </source>
</evidence>
<evidence type="ECO:0000256" key="17">
    <source>
        <dbReference type="ARBA" id="ARBA00022917"/>
    </source>
</evidence>
<evidence type="ECO:0000259" key="37">
    <source>
        <dbReference type="PROSITE" id="PS51363"/>
    </source>
</evidence>
<evidence type="ECO:0000256" key="4">
    <source>
        <dbReference type="ARBA" id="ARBA00007878"/>
    </source>
</evidence>
<dbReference type="Gene3D" id="3.40.50.2300">
    <property type="match status" value="1"/>
</dbReference>
<keyword evidence="13" id="KW-0677">Repeat</keyword>
<dbReference type="GO" id="GO:0005851">
    <property type="term" value="C:eukaryotic translation initiation factor 2B complex"/>
    <property type="evidence" value="ECO:0007669"/>
    <property type="project" value="TreeGrafter"/>
</dbReference>
<dbReference type="PANTHER" id="PTHR45887">
    <property type="entry name" value="TRANSLATION INITIATION FACTOR EIF-2B SUBUNIT EPSILON"/>
    <property type="match status" value="1"/>
</dbReference>
<keyword evidence="12" id="KW-0479">Metal-binding</keyword>
<evidence type="ECO:0000256" key="34">
    <source>
        <dbReference type="SAM" id="MobiDB-lite"/>
    </source>
</evidence>
<dbReference type="InterPro" id="IPR003307">
    <property type="entry name" value="W2_domain"/>
</dbReference>
<evidence type="ECO:0000256" key="18">
    <source>
        <dbReference type="ARBA" id="ARBA00023012"/>
    </source>
</evidence>
<dbReference type="InterPro" id="IPR001841">
    <property type="entry name" value="Znf_RING"/>
</dbReference>
<feature type="region of interest" description="Disordered" evidence="34">
    <location>
        <begin position="212"/>
        <end position="235"/>
    </location>
</feature>
<feature type="domain" description="W2" evidence="37">
    <location>
        <begin position="1163"/>
        <end position="1391"/>
    </location>
</feature>
<dbReference type="Pfam" id="PF00072">
    <property type="entry name" value="Response_reg"/>
    <property type="match status" value="1"/>
</dbReference>
<dbReference type="GO" id="GO:0000160">
    <property type="term" value="P:phosphorelay signal transduction system"/>
    <property type="evidence" value="ECO:0007669"/>
    <property type="project" value="UniProtKB-KW"/>
</dbReference>
<evidence type="ECO:0000256" key="7">
    <source>
        <dbReference type="ARBA" id="ARBA00018601"/>
    </source>
</evidence>
<evidence type="ECO:0000259" key="35">
    <source>
        <dbReference type="PROSITE" id="PS50089"/>
    </source>
</evidence>
<dbReference type="FunFam" id="3.30.40.10:FF:000019">
    <property type="entry name" value="RBR-type E3 ubiquitin transferase"/>
    <property type="match status" value="1"/>
</dbReference>
<comment type="caution">
    <text evidence="38">The sequence shown here is derived from an EMBL/GenBank/DDBJ whole genome shotgun (WGS) entry which is preliminary data.</text>
</comment>
<keyword evidence="20" id="KW-0175">Coiled coil</keyword>
<organism evidence="38 39">
    <name type="scientific">Curvularia kusanoi</name>
    <name type="common">Cochliobolus kusanoi</name>
    <dbReference type="NCBI Taxonomy" id="90978"/>
    <lineage>
        <taxon>Eukaryota</taxon>
        <taxon>Fungi</taxon>
        <taxon>Dikarya</taxon>
        <taxon>Ascomycota</taxon>
        <taxon>Pezizomycotina</taxon>
        <taxon>Dothideomycetes</taxon>
        <taxon>Pleosporomycetidae</taxon>
        <taxon>Pleosporales</taxon>
        <taxon>Pleosporineae</taxon>
        <taxon>Pleosporaceae</taxon>
        <taxon>Curvularia</taxon>
    </lineage>
</organism>
<dbReference type="SUPFAM" id="SSF46785">
    <property type="entry name" value="Winged helix' DNA-binding domain"/>
    <property type="match status" value="1"/>
</dbReference>
<dbReference type="SMART" id="SM00415">
    <property type="entry name" value="HSF"/>
    <property type="match status" value="1"/>
</dbReference>
<keyword evidence="11" id="KW-0808">Transferase</keyword>
<evidence type="ECO:0000256" key="32">
    <source>
        <dbReference type="PROSITE-ProRule" id="PRU00169"/>
    </source>
</evidence>
<evidence type="ECO:0000256" key="2">
    <source>
        <dbReference type="ARBA" id="ARBA00004123"/>
    </source>
</evidence>
<dbReference type="InterPro" id="IPR001789">
    <property type="entry name" value="Sig_transdc_resp-reg_receiver"/>
</dbReference>
<comment type="similarity">
    <text evidence="30">Belongs to the SKN7 family.</text>
</comment>
<keyword evidence="19" id="KW-0805">Transcription regulation</keyword>
<evidence type="ECO:0000256" key="25">
    <source>
        <dbReference type="ARBA" id="ARBA00031190"/>
    </source>
</evidence>
<dbReference type="GO" id="GO:0031369">
    <property type="term" value="F:translation initiation factor binding"/>
    <property type="evidence" value="ECO:0007669"/>
    <property type="project" value="InterPro"/>
</dbReference>
<evidence type="ECO:0000256" key="5">
    <source>
        <dbReference type="ARBA" id="ARBA00011233"/>
    </source>
</evidence>
<dbReference type="GO" id="GO:0043565">
    <property type="term" value="F:sequence-specific DNA binding"/>
    <property type="evidence" value="ECO:0007669"/>
    <property type="project" value="InterPro"/>
</dbReference>
<keyword evidence="18" id="KW-0902">Two-component regulatory system</keyword>
<name>A0A9P4WEV9_CURKU</name>
<feature type="compositionally biased region" description="Basic and acidic residues" evidence="34">
    <location>
        <begin position="622"/>
        <end position="650"/>
    </location>
</feature>
<comment type="catalytic activity">
    <reaction evidence="1">
        <text>[E2 ubiquitin-conjugating enzyme]-S-ubiquitinyl-L-cysteine + [acceptor protein]-L-lysine = [E2 ubiquitin-conjugating enzyme]-L-cysteine + [acceptor protein]-N(6)-ubiquitinyl-L-lysine.</text>
        <dbReference type="EC" id="2.3.2.31"/>
    </reaction>
</comment>
<evidence type="ECO:0000256" key="6">
    <source>
        <dbReference type="ARBA" id="ARBA00012251"/>
    </source>
</evidence>
<dbReference type="SUPFAM" id="SSF57850">
    <property type="entry name" value="RING/U-box"/>
    <property type="match status" value="1"/>
</dbReference>
<dbReference type="Gene3D" id="1.20.120.1750">
    <property type="match status" value="1"/>
</dbReference>
<evidence type="ECO:0000256" key="24">
    <source>
        <dbReference type="ARBA" id="ARBA00030179"/>
    </source>
</evidence>
<feature type="domain" description="Response regulatory" evidence="36">
    <location>
        <begin position="361"/>
        <end position="475"/>
    </location>
</feature>
<evidence type="ECO:0000313" key="38">
    <source>
        <dbReference type="EMBL" id="KAF3010595.1"/>
    </source>
</evidence>
<dbReference type="CDD" id="cd04197">
    <property type="entry name" value="eIF-2B_epsilon_N"/>
    <property type="match status" value="1"/>
</dbReference>
<evidence type="ECO:0000256" key="13">
    <source>
        <dbReference type="ARBA" id="ARBA00022737"/>
    </source>
</evidence>
<dbReference type="PROSITE" id="PS50089">
    <property type="entry name" value="ZF_RING_2"/>
    <property type="match status" value="1"/>
</dbReference>
<comment type="subunit">
    <text evidence="5">Homotrimer.</text>
</comment>
<dbReference type="Proteomes" id="UP000801428">
    <property type="component" value="Unassembled WGS sequence"/>
</dbReference>
<dbReference type="Gene3D" id="1.10.10.10">
    <property type="entry name" value="Winged helix-like DNA-binding domain superfamily/Winged helix DNA-binding domain"/>
    <property type="match status" value="1"/>
</dbReference>
<comment type="subunit">
    <text evidence="28">Component of the translation initiation factor 2B (eIF2B) complex which is a heterodecamer of two sets of five different subunits: alpha, beta, gamma, delta and epsilon. Subunits alpha, beta and delta comprise a regulatory subcomplex and subunits epsilon and gamma comprise a catalytic subcomplex. Within the complex, the hexameric regulatory complex resides at the center, with the two heterodimeric catalytic subcomplexes bound on opposite sides.</text>
</comment>
<keyword evidence="21" id="KW-0238">DNA-binding</keyword>
<dbReference type="Gene3D" id="2.160.10.10">
    <property type="entry name" value="Hexapeptide repeat proteins"/>
    <property type="match status" value="1"/>
</dbReference>
<keyword evidence="16" id="KW-0862">Zinc</keyword>
<dbReference type="GO" id="GO:0003700">
    <property type="term" value="F:DNA-binding transcription factor activity"/>
    <property type="evidence" value="ECO:0007669"/>
    <property type="project" value="InterPro"/>
</dbReference>
<dbReference type="CDD" id="cd17546">
    <property type="entry name" value="REC_hyHK_CKI1_RcsC-like"/>
    <property type="match status" value="1"/>
</dbReference>
<feature type="compositionally biased region" description="Polar residues" evidence="34">
    <location>
        <begin position="213"/>
        <end position="225"/>
    </location>
</feature>
<keyword evidence="17" id="KW-0648">Protein biosynthesis</keyword>
<keyword evidence="8" id="KW-0963">Cytoplasm</keyword>
<feature type="compositionally biased region" description="Basic and acidic residues" evidence="34">
    <location>
        <begin position="1307"/>
        <end position="1317"/>
    </location>
</feature>
<dbReference type="InterPro" id="IPR011004">
    <property type="entry name" value="Trimer_LpxA-like_sf"/>
</dbReference>
<evidence type="ECO:0000256" key="16">
    <source>
        <dbReference type="ARBA" id="ARBA00022833"/>
    </source>
</evidence>
<proteinExistence type="inferred from homology"/>
<dbReference type="InterPro" id="IPR005835">
    <property type="entry name" value="NTP_transferase_dom"/>
</dbReference>
<evidence type="ECO:0000313" key="39">
    <source>
        <dbReference type="Proteomes" id="UP000801428"/>
    </source>
</evidence>
<keyword evidence="39" id="KW-1185">Reference proteome</keyword>
<dbReference type="Gene3D" id="3.90.550.10">
    <property type="entry name" value="Spore Coat Polysaccharide Biosynthesis Protein SpsA, Chain A"/>
    <property type="match status" value="1"/>
</dbReference>
<dbReference type="SMART" id="SM00448">
    <property type="entry name" value="REC"/>
    <property type="match status" value="1"/>
</dbReference>
<comment type="similarity">
    <text evidence="4">Belongs to the eIF-2B gamma/epsilon subunits family.</text>
</comment>
<gene>
    <name evidence="38" type="ORF">E8E13_002245</name>
</gene>
<dbReference type="Pfam" id="PF19422">
    <property type="entry name" value="Ariadne"/>
    <property type="match status" value="1"/>
</dbReference>
<comment type="subcellular location">
    <subcellularLocation>
        <location evidence="3">Cytoplasm</location>
        <location evidence="3">Cytosol</location>
    </subcellularLocation>
    <subcellularLocation>
        <location evidence="2">Nucleus</location>
    </subcellularLocation>
</comment>
<keyword evidence="23" id="KW-0539">Nucleus</keyword>
<dbReference type="PANTHER" id="PTHR45887:SF1">
    <property type="entry name" value="TRANSLATION INITIATION FACTOR EIF-2B SUBUNIT EPSILON"/>
    <property type="match status" value="1"/>
</dbReference>
<accession>A0A9P4WEV9</accession>
<dbReference type="GO" id="GO:0005829">
    <property type="term" value="C:cytosol"/>
    <property type="evidence" value="ECO:0007669"/>
    <property type="project" value="UniProtKB-SubCell"/>
</dbReference>
<dbReference type="InterPro" id="IPR011006">
    <property type="entry name" value="CheY-like_superfamily"/>
</dbReference>
<evidence type="ECO:0000256" key="33">
    <source>
        <dbReference type="PROSITE-ProRule" id="PRU00175"/>
    </source>
</evidence>
<dbReference type="InterPro" id="IPR045840">
    <property type="entry name" value="Ariadne"/>
</dbReference>
<feature type="region of interest" description="Disordered" evidence="34">
    <location>
        <begin position="1307"/>
        <end position="1417"/>
    </location>
</feature>
<dbReference type="InterPro" id="IPR051956">
    <property type="entry name" value="eIF2B_epsilon"/>
</dbReference>
<evidence type="ECO:0000256" key="27">
    <source>
        <dbReference type="ARBA" id="ARBA00044345"/>
    </source>
</evidence>
<dbReference type="EC" id="2.3.2.31" evidence="6"/>
<sequence>MDSNNAGSSGSSNSSDFVRKLYKMLENPSDESVVRWGNDGDSFVVLENEKFTKHILPKHFKHSNFASFVRQLNKYDFHKVRHNNEENGQSQYGPGAWEFKHPDFKMNNKDALDNIRRKAPAPRKPNQASADELGLPSQQMDMVSGQLMATQAQLHALEQRYSELSIHHSMLLQEVIGLQKTVVNHEHVMQNVMTFLHGVDSQQRRNSKLMFNAGQNGNAEPQGQTNDDDHPASPLQHASKLLSETNADVMLNPRNLEHMNEITMRLNGTLTTPPPDVLRGGTRPTSRGPPSATSTGSMRLENLDNLVYPVGQNNGIDPMYSEHINNIPYAMPPKAPETGEKPVEVRKKGQFADPGWIRPPQILLVEDDPTCRRIGSKFLYAFHCAIDSALDGLEAVNKMNAGSKYDLVLMDIIMPNLDGVSACHLIRQFDTTPIIAMTSNIRSDDISMYFQHGMNDVLPKPFTKEGLLHMLEKHLVHLKKASPHGDAMPAPQPVQVPRQLLLKEEDSPAKSPATVSNWNSPNQLPGVSPVGSNMTDEYTQGLQVQQPHHPGAYGVNPMQPGMGYNASPQISMQARQQQQLPPAGHRRQISDISGGDDMSNPAKRQQMFPPQMPGPQFPLRHTAGDTHEGTRNVEMPPKDKKAQNKGKAGEEEREDPLQAVILADPFETRFNPFTLERPRCLLPLANTPLIEYTFEFLANAGVEEIFVYCGAHRQQVEDYINRSKWSAQSSPFSKLELIQSTSHSIGDAMRDLDSRSLLVGDFLLVYGDVVSNLPLEGALAAHRARRLKDKNAIMTMVLREAGTTHRTKARRTSPVFVIDPEKDRCLHFEQMPNRDQTHYLSIDPELLSGHQELEIRQDLIDCGIDICTPDVLALWSDNFDFQAPRKGFLHSVLKDYELNGKTFHTHIISDHYAARVRNLHAYDSVSKDIVSRWAYPLCPDSNLVQGQSYRLGKGNIYKEEGVILARDCVINSKTVIGRGTSIGDGSVITNSIIGRHCQIGRNVKIDGAYLWDYASVGDGSVIRKSVIANEASIGRKCIIEEGALISYGVAIGEGKTVRGEHRITRAKRRRENDEELVRGEPDFEVVGKGGDGFEFHDSDEDDEDEIVDNLISSGPMYNLTNLSQESISTLNSDSEAEDYEIRHDRSTTSSFLSVGSQDSQHAANFDHDASASIYDSLVEGHESANIQLELTALRMSTNASDHQVRRAVATSFVKRIHQLINSGDSIKSAVANVFGQHKELIDRAIFDKNQSDKADQVDFMMLLQADLSHKESGDAILLSAATKLVELDSIEEEGIIQWWEDDKSSENEEMKKVREKTNSLVPSSGGTGSTYTTTTPTVHKRKASEAEFTLSSSEEPHKKTLKSSEPPVLDNLPATPVTNASGTMDSEDEFNSSMSGADFDDQDSDMGIEDDSDFDMDQDDVGFETQDKDIKPTRQAHEVDFKVFDPAQIQAQQDRQIDELSSILSQPPEASAILLRYMRWNKERLIEQYMEKQEEVLESAGLGQNAQSNPPKLQKIQGFCCDICCDDSPNMDTFAMKCGHRFCVDCYRQYLATKIQDEGEAARIRCPGEGCTRIVDSKSLDLLVTADLQDRYHTLLTRTWYNCNRFEEKSGADARDAQAKSRQSLERYLHYYNRYANHEQSAKLDKDIYLKTEKKMQQLQNSTGMSWIEVQFLDQASQALQQCRQVLKWTYAFAYYLARNNLTEIFEDNQKDLEMAVENLSEMFEKPIDQLQGLKVEMMDKTSYCTKRRIILLNDTAENLKQGNWEFIVSLN</sequence>
<evidence type="ECO:0000256" key="28">
    <source>
        <dbReference type="ARBA" id="ARBA00046432"/>
    </source>
</evidence>
<dbReference type="InterPro" id="IPR048962">
    <property type="entry name" value="ARIH1-like_UBL"/>
</dbReference>
<dbReference type="GO" id="GO:0008270">
    <property type="term" value="F:zinc ion binding"/>
    <property type="evidence" value="ECO:0007669"/>
    <property type="project" value="UniProtKB-KW"/>
</dbReference>
<keyword evidence="15" id="KW-0833">Ubl conjugation pathway</keyword>
<dbReference type="InterPro" id="IPR044123">
    <property type="entry name" value="W2_eIF2B_epsilon"/>
</dbReference>
<evidence type="ECO:0000256" key="20">
    <source>
        <dbReference type="ARBA" id="ARBA00023054"/>
    </source>
</evidence>
<feature type="modified residue" description="4-aspartylphosphate" evidence="32">
    <location>
        <position position="411"/>
    </location>
</feature>
<dbReference type="GO" id="GO:0005085">
    <property type="term" value="F:guanyl-nucleotide exchange factor activity"/>
    <property type="evidence" value="ECO:0007669"/>
    <property type="project" value="InterPro"/>
</dbReference>
<dbReference type="InterPro" id="IPR029044">
    <property type="entry name" value="Nucleotide-diphossugar_trans"/>
</dbReference>
<dbReference type="Pfam" id="PF00483">
    <property type="entry name" value="NTP_transferase"/>
    <property type="match status" value="1"/>
</dbReference>
<dbReference type="SUPFAM" id="SSF52172">
    <property type="entry name" value="CheY-like"/>
    <property type="match status" value="1"/>
</dbReference>
<evidence type="ECO:0000256" key="19">
    <source>
        <dbReference type="ARBA" id="ARBA00023015"/>
    </source>
</evidence>
<keyword evidence="10 32" id="KW-0597">Phosphoprotein</keyword>
<dbReference type="InterPro" id="IPR056764">
    <property type="entry name" value="LbH_EIF2B3/5"/>
</dbReference>
<evidence type="ECO:0000256" key="1">
    <source>
        <dbReference type="ARBA" id="ARBA00001798"/>
    </source>
</evidence>
<dbReference type="SUPFAM" id="SSF53448">
    <property type="entry name" value="Nucleotide-diphospho-sugar transferases"/>
    <property type="match status" value="1"/>
</dbReference>
<dbReference type="PROSITE" id="PS50110">
    <property type="entry name" value="RESPONSE_REGULATORY"/>
    <property type="match status" value="1"/>
</dbReference>
<dbReference type="EMBL" id="SWKU01000001">
    <property type="protein sequence ID" value="KAF3010595.1"/>
    <property type="molecule type" value="Genomic_DNA"/>
</dbReference>
<dbReference type="Pfam" id="PF21235">
    <property type="entry name" value="UBA_ARI1"/>
    <property type="match status" value="1"/>
</dbReference>
<evidence type="ECO:0000256" key="21">
    <source>
        <dbReference type="ARBA" id="ARBA00023125"/>
    </source>
</evidence>
<dbReference type="Pfam" id="PF25084">
    <property type="entry name" value="LbH_EIF2B"/>
    <property type="match status" value="1"/>
</dbReference>
<evidence type="ECO:0000256" key="14">
    <source>
        <dbReference type="ARBA" id="ARBA00022771"/>
    </source>
</evidence>
<dbReference type="SUPFAM" id="SSF51161">
    <property type="entry name" value="Trimeric LpxA-like enzymes"/>
    <property type="match status" value="1"/>
</dbReference>
<evidence type="ECO:0000256" key="12">
    <source>
        <dbReference type="ARBA" id="ARBA00022723"/>
    </source>
</evidence>
<dbReference type="FunFam" id="1.10.10.10:FF:000380">
    <property type="entry name" value="Transcription factor SKN7"/>
    <property type="match status" value="1"/>
</dbReference>
<dbReference type="InterPro" id="IPR018957">
    <property type="entry name" value="Znf_C3HC4_RING-type"/>
</dbReference>
<dbReference type="InterPro" id="IPR036390">
    <property type="entry name" value="WH_DNA-bd_sf"/>
</dbReference>
<dbReference type="FunFam" id="3.90.550.10:FF:000100">
    <property type="entry name" value="translation initiation factor eIF-2B subunit epsilon"/>
    <property type="match status" value="1"/>
</dbReference>
<feature type="region of interest" description="Disordered" evidence="34">
    <location>
        <begin position="571"/>
        <end position="655"/>
    </location>
</feature>
<dbReference type="InterPro" id="IPR000232">
    <property type="entry name" value="HSF_DNA-bd"/>
</dbReference>
<dbReference type="OrthoDB" id="424572at2759"/>
<dbReference type="PROSITE" id="PS00434">
    <property type="entry name" value="HSF_DOMAIN"/>
    <property type="match status" value="1"/>
</dbReference>
<dbReference type="Gene3D" id="1.25.40.180">
    <property type="match status" value="1"/>
</dbReference>
<evidence type="ECO:0000259" key="36">
    <source>
        <dbReference type="PROSITE" id="PS50110"/>
    </source>
</evidence>
<dbReference type="CDD" id="cd05787">
    <property type="entry name" value="LbH_eIF2B_epsilon"/>
    <property type="match status" value="1"/>
</dbReference>
<evidence type="ECO:0000256" key="3">
    <source>
        <dbReference type="ARBA" id="ARBA00004514"/>
    </source>
</evidence>